<feature type="transmembrane region" description="Helical" evidence="1">
    <location>
        <begin position="6"/>
        <end position="31"/>
    </location>
</feature>
<dbReference type="Proteomes" id="UP000656548">
    <property type="component" value="Unassembled WGS sequence"/>
</dbReference>
<dbReference type="EMBL" id="JADBEJ010000003">
    <property type="protein sequence ID" value="MBE1575027.1"/>
    <property type="molecule type" value="Genomic_DNA"/>
</dbReference>
<keyword evidence="1" id="KW-1133">Transmembrane helix</keyword>
<accession>A0ABR9L3T2</accession>
<gene>
    <name evidence="2" type="ORF">H4W30_002074</name>
</gene>
<sequence length="36" mass="4072">MSTAGFVFLASIVVCFGLIPRIFLALLDFLIRKDQR</sequence>
<organism evidence="2 3">
    <name type="scientific">Amycolatopsis roodepoortensis</name>
    <dbReference type="NCBI Taxonomy" id="700274"/>
    <lineage>
        <taxon>Bacteria</taxon>
        <taxon>Bacillati</taxon>
        <taxon>Actinomycetota</taxon>
        <taxon>Actinomycetes</taxon>
        <taxon>Pseudonocardiales</taxon>
        <taxon>Pseudonocardiaceae</taxon>
        <taxon>Amycolatopsis</taxon>
    </lineage>
</organism>
<keyword evidence="1" id="KW-0812">Transmembrane</keyword>
<keyword evidence="3" id="KW-1185">Reference proteome</keyword>
<proteinExistence type="predicted"/>
<protein>
    <submittedName>
        <fullName evidence="2">Uncharacterized protein</fullName>
    </submittedName>
</protein>
<keyword evidence="1" id="KW-0472">Membrane</keyword>
<name>A0ABR9L3T2_9PSEU</name>
<evidence type="ECO:0000313" key="2">
    <source>
        <dbReference type="EMBL" id="MBE1575027.1"/>
    </source>
</evidence>
<reference evidence="2 3" key="1">
    <citation type="submission" date="2020-10" db="EMBL/GenBank/DDBJ databases">
        <title>Sequencing the genomes of 1000 actinobacteria strains.</title>
        <authorList>
            <person name="Klenk H.-P."/>
        </authorList>
    </citation>
    <scope>NUCLEOTIDE SEQUENCE [LARGE SCALE GENOMIC DNA]</scope>
    <source>
        <strain evidence="2 3">DSM 46661</strain>
    </source>
</reference>
<comment type="caution">
    <text evidence="2">The sequence shown here is derived from an EMBL/GenBank/DDBJ whole genome shotgun (WGS) entry which is preliminary data.</text>
</comment>
<evidence type="ECO:0000313" key="3">
    <source>
        <dbReference type="Proteomes" id="UP000656548"/>
    </source>
</evidence>
<evidence type="ECO:0000256" key="1">
    <source>
        <dbReference type="SAM" id="Phobius"/>
    </source>
</evidence>